<dbReference type="InterPro" id="IPR047272">
    <property type="entry name" value="S49_SppA_C"/>
</dbReference>
<keyword evidence="8" id="KW-1185">Reference proteome</keyword>
<dbReference type="GO" id="GO:0006508">
    <property type="term" value="P:proteolysis"/>
    <property type="evidence" value="ECO:0007669"/>
    <property type="project" value="UniProtKB-KW"/>
</dbReference>
<organism evidence="7 8">
    <name type="scientific">candidate division MSBL1 archaeon SCGC-AAA259O05</name>
    <dbReference type="NCBI Taxonomy" id="1698271"/>
    <lineage>
        <taxon>Archaea</taxon>
        <taxon>Methanobacteriati</taxon>
        <taxon>Methanobacteriota</taxon>
        <taxon>candidate division MSBL1</taxon>
    </lineage>
</organism>
<evidence type="ECO:0000259" key="6">
    <source>
        <dbReference type="Pfam" id="PF01343"/>
    </source>
</evidence>
<comment type="similarity">
    <text evidence="1">Belongs to the peptidase S49 family.</text>
</comment>
<sequence length="279" mass="30753">MKNHKEIAGRRRERSWVVENPYKTISILLVVFLVLAGIYYFARSDFTGGTREKPKIAVAEVEGVIENFEPAHRVSTIAKDNSVAAAVIEIDSPGGYVSPSFQLESAISTLSENELTVGVVGQLGASGAYLAASAVDNLYVHHDSLVGSLGVIAVWVSLEEYYENKGIEHYVFQTGPHKDLFAPWRGPTENEKRMIQNKIYEIQNRMLNTVSQNRSIPENNLHTLKVVKGEVVRGFQAVPMDLADGIVNTYEEAIRKAAEEAGLEEGEYKVVSAENIAVS</sequence>
<feature type="transmembrane region" description="Helical" evidence="5">
    <location>
        <begin position="21"/>
        <end position="42"/>
    </location>
</feature>
<gene>
    <name evidence="7" type="ORF">AKJ41_05590</name>
</gene>
<dbReference type="PANTHER" id="PTHR42987:SF4">
    <property type="entry name" value="PROTEASE SOHB-RELATED"/>
    <property type="match status" value="1"/>
</dbReference>
<evidence type="ECO:0000256" key="5">
    <source>
        <dbReference type="SAM" id="Phobius"/>
    </source>
</evidence>
<accession>A0A133UYR7</accession>
<dbReference type="InterPro" id="IPR002142">
    <property type="entry name" value="Peptidase_S49"/>
</dbReference>
<name>A0A133UYR7_9EURY</name>
<keyword evidence="5" id="KW-0472">Membrane</keyword>
<dbReference type="AlphaFoldDB" id="A0A133UYR7"/>
<dbReference type="Gene3D" id="3.90.226.10">
    <property type="entry name" value="2-enoyl-CoA Hydratase, Chain A, domain 1"/>
    <property type="match status" value="1"/>
</dbReference>
<evidence type="ECO:0000256" key="1">
    <source>
        <dbReference type="ARBA" id="ARBA00008683"/>
    </source>
</evidence>
<dbReference type="Gene3D" id="6.20.330.10">
    <property type="match status" value="1"/>
</dbReference>
<comment type="caution">
    <text evidence="7">The sequence shown here is derived from an EMBL/GenBank/DDBJ whole genome shotgun (WGS) entry which is preliminary data.</text>
</comment>
<feature type="domain" description="Peptidase S49" evidence="6">
    <location>
        <begin position="119"/>
        <end position="263"/>
    </location>
</feature>
<dbReference type="SUPFAM" id="SSF52096">
    <property type="entry name" value="ClpP/crotonase"/>
    <property type="match status" value="1"/>
</dbReference>
<dbReference type="Proteomes" id="UP000070344">
    <property type="component" value="Unassembled WGS sequence"/>
</dbReference>
<dbReference type="PANTHER" id="PTHR42987">
    <property type="entry name" value="PEPTIDASE S49"/>
    <property type="match status" value="1"/>
</dbReference>
<evidence type="ECO:0000313" key="8">
    <source>
        <dbReference type="Proteomes" id="UP000070344"/>
    </source>
</evidence>
<protein>
    <recommendedName>
        <fullName evidence="6">Peptidase S49 domain-containing protein</fullName>
    </recommendedName>
</protein>
<evidence type="ECO:0000313" key="7">
    <source>
        <dbReference type="EMBL" id="KXA99350.1"/>
    </source>
</evidence>
<dbReference type="Pfam" id="PF01343">
    <property type="entry name" value="Peptidase_S49"/>
    <property type="match status" value="1"/>
</dbReference>
<keyword evidence="3" id="KW-0378">Hydrolase</keyword>
<dbReference type="GO" id="GO:0008236">
    <property type="term" value="F:serine-type peptidase activity"/>
    <property type="evidence" value="ECO:0007669"/>
    <property type="project" value="UniProtKB-KW"/>
</dbReference>
<keyword evidence="5" id="KW-0812">Transmembrane</keyword>
<dbReference type="InterPro" id="IPR029045">
    <property type="entry name" value="ClpP/crotonase-like_dom_sf"/>
</dbReference>
<dbReference type="CDD" id="cd07023">
    <property type="entry name" value="S49_Sppa_N_C"/>
    <property type="match status" value="1"/>
</dbReference>
<evidence type="ECO:0000256" key="4">
    <source>
        <dbReference type="ARBA" id="ARBA00022825"/>
    </source>
</evidence>
<proteinExistence type="inferred from homology"/>
<evidence type="ECO:0000256" key="2">
    <source>
        <dbReference type="ARBA" id="ARBA00022670"/>
    </source>
</evidence>
<reference evidence="7 8" key="1">
    <citation type="journal article" date="2016" name="Sci. Rep.">
        <title>Metabolic traits of an uncultured archaeal lineage -MSBL1- from brine pools of the Red Sea.</title>
        <authorList>
            <person name="Mwirichia R."/>
            <person name="Alam I."/>
            <person name="Rashid M."/>
            <person name="Vinu M."/>
            <person name="Ba-Alawi W."/>
            <person name="Anthony Kamau A."/>
            <person name="Kamanda Ngugi D."/>
            <person name="Goker M."/>
            <person name="Klenk H.P."/>
            <person name="Bajic V."/>
            <person name="Stingl U."/>
        </authorList>
    </citation>
    <scope>NUCLEOTIDE SEQUENCE [LARGE SCALE GENOMIC DNA]</scope>
    <source>
        <strain evidence="7">SCGC-AAA259O05</strain>
    </source>
</reference>
<keyword evidence="5" id="KW-1133">Transmembrane helix</keyword>
<keyword evidence="4" id="KW-0720">Serine protease</keyword>
<keyword evidence="2" id="KW-0645">Protease</keyword>
<dbReference type="EMBL" id="LHXV01000094">
    <property type="protein sequence ID" value="KXA99350.1"/>
    <property type="molecule type" value="Genomic_DNA"/>
</dbReference>
<evidence type="ECO:0000256" key="3">
    <source>
        <dbReference type="ARBA" id="ARBA00022801"/>
    </source>
</evidence>